<dbReference type="SUPFAM" id="SSF51905">
    <property type="entry name" value="FAD/NAD(P)-binding domain"/>
    <property type="match status" value="1"/>
</dbReference>
<dbReference type="EMBL" id="JAZGLY010000008">
    <property type="protein sequence ID" value="MEE6188046.1"/>
    <property type="molecule type" value="Genomic_DNA"/>
</dbReference>
<dbReference type="Pfam" id="PF01494">
    <property type="entry name" value="FAD_binding_3"/>
    <property type="match status" value="1"/>
</dbReference>
<proteinExistence type="predicted"/>
<dbReference type="InterPro" id="IPR051704">
    <property type="entry name" value="FAD_aromatic-hydroxylase"/>
</dbReference>
<evidence type="ECO:0000313" key="2">
    <source>
        <dbReference type="EMBL" id="MEE6188046.1"/>
    </source>
</evidence>
<dbReference type="InterPro" id="IPR036188">
    <property type="entry name" value="FAD/NAD-bd_sf"/>
</dbReference>
<keyword evidence="2" id="KW-0503">Monooxygenase</keyword>
<dbReference type="Gene3D" id="3.50.50.60">
    <property type="entry name" value="FAD/NAD(P)-binding domain"/>
    <property type="match status" value="1"/>
</dbReference>
<comment type="caution">
    <text evidence="2">The sequence shown here is derived from an EMBL/GenBank/DDBJ whole genome shotgun (WGS) entry which is preliminary data.</text>
</comment>
<organism evidence="2 3">
    <name type="scientific">Niabella digestorum</name>
    <dbReference type="NCBI Taxonomy" id="3117701"/>
    <lineage>
        <taxon>Bacteria</taxon>
        <taxon>Pseudomonadati</taxon>
        <taxon>Bacteroidota</taxon>
        <taxon>Chitinophagia</taxon>
        <taxon>Chitinophagales</taxon>
        <taxon>Chitinophagaceae</taxon>
        <taxon>Niabella</taxon>
    </lineage>
</organism>
<keyword evidence="2" id="KW-0560">Oxidoreductase</keyword>
<name>A0ABU7RJ95_9BACT</name>
<dbReference type="Gene3D" id="3.30.9.10">
    <property type="entry name" value="D-Amino Acid Oxidase, subunit A, domain 2"/>
    <property type="match status" value="1"/>
</dbReference>
<dbReference type="GO" id="GO:0004497">
    <property type="term" value="F:monooxygenase activity"/>
    <property type="evidence" value="ECO:0007669"/>
    <property type="project" value="UniProtKB-KW"/>
</dbReference>
<feature type="domain" description="FAD-binding" evidence="1">
    <location>
        <begin position="5"/>
        <end position="340"/>
    </location>
</feature>
<reference evidence="2 3" key="1">
    <citation type="submission" date="2024-01" db="EMBL/GenBank/DDBJ databases">
        <title>Niabella digestum sp. nov., isolated from waste digestion system.</title>
        <authorList>
            <person name="Zhang L."/>
        </authorList>
    </citation>
    <scope>NUCLEOTIDE SEQUENCE [LARGE SCALE GENOMIC DNA]</scope>
    <source>
        <strain evidence="2 3">A18</strain>
    </source>
</reference>
<dbReference type="PANTHER" id="PTHR46865">
    <property type="entry name" value="OXIDOREDUCTASE-RELATED"/>
    <property type="match status" value="1"/>
</dbReference>
<dbReference type="InterPro" id="IPR002938">
    <property type="entry name" value="FAD-bd"/>
</dbReference>
<sequence length="372" mass="41979">MMKKQVLISGAGFAGLTLAYWLNKFDFDVTVVEYASGLRRGGSPIDIRGKALDIVQEMGIGDQVKAKEFIHTDEIVNDQGETLVRFSLNKQPEYLGDIEIHRGDLLDIIYDALPKDGVKILFNSSIATLEELDDAVKVVFEDGSTHSFDYVFGADGTHSTVRRLVFGEEYQFTQFFGAYFAFAETKDIDTGRTKDTGVMYRSLGKQALIYQFLNGANGVLMFRSPKLDWDYRNKEQHKQILKDNFGNEKGWKVPEILDAMLHSDSLFFDEVCQVHVPQWYKGRVALVGDAAHAPSFFTGMGTSLAMIGATCLAKSLAAHADHQIAFAQYQEQHKPFAEEIQSRIIQNQKYQLPETEEELKASIERFQKIQNV</sequence>
<dbReference type="Proteomes" id="UP001357452">
    <property type="component" value="Unassembled WGS sequence"/>
</dbReference>
<evidence type="ECO:0000313" key="3">
    <source>
        <dbReference type="Proteomes" id="UP001357452"/>
    </source>
</evidence>
<gene>
    <name evidence="2" type="ORF">V2H41_12260</name>
</gene>
<keyword evidence="3" id="KW-1185">Reference proteome</keyword>
<dbReference type="RefSeq" id="WP_330975450.1">
    <property type="nucleotide sequence ID" value="NZ_JAZGLY010000008.1"/>
</dbReference>
<dbReference type="PANTHER" id="PTHR46865:SF2">
    <property type="entry name" value="MONOOXYGENASE"/>
    <property type="match status" value="1"/>
</dbReference>
<protein>
    <submittedName>
        <fullName evidence="2">FAD-dependent monooxygenase</fullName>
    </submittedName>
</protein>
<accession>A0ABU7RJ95</accession>
<dbReference type="PRINTS" id="PR00420">
    <property type="entry name" value="RNGMNOXGNASE"/>
</dbReference>
<evidence type="ECO:0000259" key="1">
    <source>
        <dbReference type="Pfam" id="PF01494"/>
    </source>
</evidence>